<evidence type="ECO:0000256" key="3">
    <source>
        <dbReference type="ARBA" id="ARBA00022723"/>
    </source>
</evidence>
<evidence type="ECO:0000256" key="6">
    <source>
        <dbReference type="ARBA" id="ARBA00022801"/>
    </source>
</evidence>
<evidence type="ECO:0000256" key="7">
    <source>
        <dbReference type="ARBA" id="ARBA00022833"/>
    </source>
</evidence>
<proteinExistence type="inferred from homology"/>
<dbReference type="PROSITE" id="PS51066">
    <property type="entry name" value="ZF_FPG_2"/>
    <property type="match status" value="1"/>
</dbReference>
<dbReference type="Pfam" id="PF01149">
    <property type="entry name" value="Fapy_DNA_glyco"/>
    <property type="match status" value="1"/>
</dbReference>
<dbReference type="PROSITE" id="PS01242">
    <property type="entry name" value="ZF_FPG_1"/>
    <property type="match status" value="1"/>
</dbReference>
<evidence type="ECO:0000256" key="8">
    <source>
        <dbReference type="ARBA" id="ARBA00023125"/>
    </source>
</evidence>
<evidence type="ECO:0000256" key="13">
    <source>
        <dbReference type="ARBA" id="ARBA00044632"/>
    </source>
</evidence>
<dbReference type="PANTHER" id="PTHR42697">
    <property type="entry name" value="ENDONUCLEASE 8"/>
    <property type="match status" value="1"/>
</dbReference>
<dbReference type="EMBL" id="CP115965">
    <property type="protein sequence ID" value="WZW98066.1"/>
    <property type="molecule type" value="Genomic_DNA"/>
</dbReference>
<evidence type="ECO:0000256" key="2">
    <source>
        <dbReference type="ARBA" id="ARBA00012720"/>
    </source>
</evidence>
<keyword evidence="5 14" id="KW-0863">Zinc-finger</keyword>
<dbReference type="CDD" id="cd08971">
    <property type="entry name" value="AcNei2_N"/>
    <property type="match status" value="1"/>
</dbReference>
<accession>A0ABZ3C767</accession>
<evidence type="ECO:0000256" key="9">
    <source>
        <dbReference type="ARBA" id="ARBA00023204"/>
    </source>
</evidence>
<evidence type="ECO:0000259" key="17">
    <source>
        <dbReference type="PROSITE" id="PS51068"/>
    </source>
</evidence>
<dbReference type="Pfam" id="PF06831">
    <property type="entry name" value="H2TH"/>
    <property type="match status" value="1"/>
</dbReference>
<evidence type="ECO:0000256" key="4">
    <source>
        <dbReference type="ARBA" id="ARBA00022763"/>
    </source>
</evidence>
<evidence type="ECO:0000256" key="15">
    <source>
        <dbReference type="SAM" id="MobiDB-lite"/>
    </source>
</evidence>
<dbReference type="PROSITE" id="PS51068">
    <property type="entry name" value="FPG_CAT"/>
    <property type="match status" value="1"/>
</dbReference>
<evidence type="ECO:0000256" key="10">
    <source>
        <dbReference type="ARBA" id="ARBA00023239"/>
    </source>
</evidence>
<dbReference type="SMART" id="SM01232">
    <property type="entry name" value="H2TH"/>
    <property type="match status" value="1"/>
</dbReference>
<keyword evidence="10" id="KW-0456">Lyase</keyword>
<keyword evidence="19" id="KW-1185">Reference proteome</keyword>
<dbReference type="RefSeq" id="WP_342372224.1">
    <property type="nucleotide sequence ID" value="NZ_CP115965.1"/>
</dbReference>
<comment type="similarity">
    <text evidence="1">Belongs to the FPG family.</text>
</comment>
<evidence type="ECO:0000256" key="11">
    <source>
        <dbReference type="ARBA" id="ARBA00023268"/>
    </source>
</evidence>
<keyword evidence="3" id="KW-0479">Metal-binding</keyword>
<keyword evidence="6" id="KW-0378">Hydrolase</keyword>
<dbReference type="InterPro" id="IPR012319">
    <property type="entry name" value="FPG_cat"/>
</dbReference>
<dbReference type="SMART" id="SM00898">
    <property type="entry name" value="Fapy_DNA_glyco"/>
    <property type="match status" value="1"/>
</dbReference>
<reference evidence="18 19" key="1">
    <citation type="journal article" date="2023" name="Environ Microbiome">
        <title>A coral-associated actinobacterium mitigates coral bleaching under heat stress.</title>
        <authorList>
            <person name="Li J."/>
            <person name="Zou Y."/>
            <person name="Li Q."/>
            <person name="Zhang J."/>
            <person name="Bourne D.G."/>
            <person name="Lyu Y."/>
            <person name="Liu C."/>
            <person name="Zhang S."/>
        </authorList>
    </citation>
    <scope>NUCLEOTIDE SEQUENCE [LARGE SCALE GENOMIC DNA]</scope>
    <source>
        <strain evidence="18 19">SCSIO 13291</strain>
    </source>
</reference>
<comment type="catalytic activity">
    <reaction evidence="13">
        <text>2'-deoxyribonucleotide-(2'-deoxyribose 5'-phosphate)-2'-deoxyribonucleotide-DNA = a 3'-end 2'-deoxyribonucleotide-(2,3-dehydro-2,3-deoxyribose 5'-phosphate)-DNA + a 5'-end 5'-phospho-2'-deoxyribonucleoside-DNA + H(+)</text>
        <dbReference type="Rhea" id="RHEA:66592"/>
        <dbReference type="Rhea" id="RHEA-COMP:13180"/>
        <dbReference type="Rhea" id="RHEA-COMP:16897"/>
        <dbReference type="Rhea" id="RHEA-COMP:17067"/>
        <dbReference type="ChEBI" id="CHEBI:15378"/>
        <dbReference type="ChEBI" id="CHEBI:136412"/>
        <dbReference type="ChEBI" id="CHEBI:157695"/>
        <dbReference type="ChEBI" id="CHEBI:167181"/>
        <dbReference type="EC" id="4.2.99.18"/>
    </reaction>
</comment>
<gene>
    <name evidence="18" type="ORF">PCC79_14390</name>
</gene>
<name>A0ABZ3C767_9ACTN</name>
<feature type="region of interest" description="Disordered" evidence="15">
    <location>
        <begin position="209"/>
        <end position="236"/>
    </location>
</feature>
<dbReference type="InterPro" id="IPR010979">
    <property type="entry name" value="Ribosomal_uS13-like_H2TH"/>
</dbReference>
<evidence type="ECO:0000256" key="1">
    <source>
        <dbReference type="ARBA" id="ARBA00009409"/>
    </source>
</evidence>
<keyword evidence="9" id="KW-0234">DNA repair</keyword>
<feature type="domain" description="Formamidopyrimidine-DNA glycosylase catalytic" evidence="17">
    <location>
        <begin position="2"/>
        <end position="117"/>
    </location>
</feature>
<evidence type="ECO:0000259" key="16">
    <source>
        <dbReference type="PROSITE" id="PS51066"/>
    </source>
</evidence>
<keyword evidence="12" id="KW-0326">Glycosidase</keyword>
<feature type="domain" description="FPG-type" evidence="16">
    <location>
        <begin position="241"/>
        <end position="279"/>
    </location>
</feature>
<evidence type="ECO:0000256" key="14">
    <source>
        <dbReference type="PROSITE-ProRule" id="PRU00391"/>
    </source>
</evidence>
<dbReference type="EC" id="4.2.99.18" evidence="2"/>
<dbReference type="Gene3D" id="1.10.8.50">
    <property type="match status" value="1"/>
</dbReference>
<evidence type="ECO:0000256" key="12">
    <source>
        <dbReference type="ARBA" id="ARBA00023295"/>
    </source>
</evidence>
<dbReference type="Proteomes" id="UP001434337">
    <property type="component" value="Chromosome"/>
</dbReference>
<keyword evidence="7" id="KW-0862">Zinc</keyword>
<dbReference type="SUPFAM" id="SSF81624">
    <property type="entry name" value="N-terminal domain of MutM-like DNA repair proteins"/>
    <property type="match status" value="1"/>
</dbReference>
<keyword evidence="11" id="KW-0511">Multifunctional enzyme</keyword>
<sequence>MPEGDAVWRTARRLHDALAGDALVLSDVRWPSLATADLRGWTTVEVIPRGKHILHRLRSPQGATWTLHSHLRMDGTWRVAPARAKRPTGHRVRVLLGTTRVTAAGSSLGMLDLVPTGEERRLVGHLGPDLLGPDWDAARAVANLRADGGPLGPALLDQRHLAGIGTLWAAESLFAERRHPLTPVAELTDADLLALVERARVLMERSLVTGRGSEQNGPRAPVGGERYRPSPDRQGAGETFHAFARVGRPCHRCGTPIAQLDAGPRAQERGFSFCPACQPDKDRGGQVTLG</sequence>
<dbReference type="InterPro" id="IPR044090">
    <property type="entry name" value="Nei2_N"/>
</dbReference>
<dbReference type="PANTHER" id="PTHR42697:SF1">
    <property type="entry name" value="ENDONUCLEASE 8"/>
    <property type="match status" value="1"/>
</dbReference>
<dbReference type="InterPro" id="IPR015886">
    <property type="entry name" value="H2TH_FPG"/>
</dbReference>
<evidence type="ECO:0000313" key="18">
    <source>
        <dbReference type="EMBL" id="WZW98066.1"/>
    </source>
</evidence>
<keyword evidence="8" id="KW-0238">DNA-binding</keyword>
<dbReference type="SUPFAM" id="SSF57716">
    <property type="entry name" value="Glucocorticoid receptor-like (DNA-binding domain)"/>
    <property type="match status" value="1"/>
</dbReference>
<dbReference type="Gene3D" id="3.20.190.10">
    <property type="entry name" value="MutM-like, N-terminal"/>
    <property type="match status" value="1"/>
</dbReference>
<organism evidence="18 19">
    <name type="scientific">Propioniciclava soli</name>
    <dbReference type="NCBI Taxonomy" id="2775081"/>
    <lineage>
        <taxon>Bacteria</taxon>
        <taxon>Bacillati</taxon>
        <taxon>Actinomycetota</taxon>
        <taxon>Actinomycetes</taxon>
        <taxon>Propionibacteriales</taxon>
        <taxon>Propionibacteriaceae</taxon>
        <taxon>Propioniciclava</taxon>
    </lineage>
</organism>
<protein>
    <recommendedName>
        <fullName evidence="2">DNA-(apurinic or apyrimidinic site) lyase</fullName>
        <ecNumber evidence="2">4.2.99.18</ecNumber>
    </recommendedName>
</protein>
<dbReference type="InterPro" id="IPR035937">
    <property type="entry name" value="FPG_N"/>
</dbReference>
<dbReference type="SUPFAM" id="SSF46946">
    <property type="entry name" value="S13-like H2TH domain"/>
    <property type="match status" value="1"/>
</dbReference>
<dbReference type="InterPro" id="IPR000214">
    <property type="entry name" value="Znf_DNA_glyclase/AP_lyase"/>
</dbReference>
<dbReference type="InterPro" id="IPR015887">
    <property type="entry name" value="DNA_glyclase_Znf_dom_DNA_BS"/>
</dbReference>
<evidence type="ECO:0000313" key="19">
    <source>
        <dbReference type="Proteomes" id="UP001434337"/>
    </source>
</evidence>
<evidence type="ECO:0000256" key="5">
    <source>
        <dbReference type="ARBA" id="ARBA00022771"/>
    </source>
</evidence>
<keyword evidence="4" id="KW-0227">DNA damage</keyword>